<evidence type="ECO:0000256" key="1">
    <source>
        <dbReference type="SAM" id="MobiDB-lite"/>
    </source>
</evidence>
<dbReference type="EMBL" id="KZ826360">
    <property type="protein sequence ID" value="PYI05181.1"/>
    <property type="molecule type" value="Genomic_DNA"/>
</dbReference>
<evidence type="ECO:0000313" key="2">
    <source>
        <dbReference type="EMBL" id="PYI05181.1"/>
    </source>
</evidence>
<sequence>MKTPQPRLRSIGVVPSAEGGPAEITGPGAVSSEARQRLQDALHSSLLKACPAHSWPGNLYLSKCPYPVLVGREHLAGLASLNEVLVTAIDDIVTRWWTDSSANFPTRMPLQPVEERLLQWLDDARRTGSISPFRERCGSWRPDFLIEELIRRKDGRETFRICEINARFCWNGFMVNALGQDALVHTGITGHELMGATDSQTEFFDAFQRLYNPTLPLHLLKGQEPGVDIHLYAHYVKTHMGQRVRFITPADLRLIPCHQSPGGQKLCCLVDSQSPMGGIEFRNEAGELVEEIHQVSLELHHHELLALRYEVLQEISLRCFNDMRTLLLVHDKRMLGIVLEEMDSFVAREVLTPQGASLLKQGICHTILPGSSHLAHLIEQCRQQRDLKDEYLLKPARGGKGEGIVLGENMTPEAWVTRLEELTSPSLVAGGATYVIQRRVRQAKYEILLKDATGVQHLPIVGTYHAIHGEFLGIGIWRSSPGPVCTLSHGGTWMCSVLQDDSEGGC</sequence>
<feature type="region of interest" description="Disordered" evidence="1">
    <location>
        <begin position="1"/>
        <end position="22"/>
    </location>
</feature>
<organism evidence="2 3">
    <name type="scientific">Aspergillus sclerotiicarbonarius (strain CBS 121057 / IBT 28362)</name>
    <dbReference type="NCBI Taxonomy" id="1448318"/>
    <lineage>
        <taxon>Eukaryota</taxon>
        <taxon>Fungi</taxon>
        <taxon>Dikarya</taxon>
        <taxon>Ascomycota</taxon>
        <taxon>Pezizomycotina</taxon>
        <taxon>Eurotiomycetes</taxon>
        <taxon>Eurotiomycetidae</taxon>
        <taxon>Eurotiales</taxon>
        <taxon>Aspergillaceae</taxon>
        <taxon>Aspergillus</taxon>
        <taxon>Aspergillus subgen. Circumdati</taxon>
    </lineage>
</organism>
<dbReference type="VEuPathDB" id="FungiDB:BO78DRAFT_447826"/>
<keyword evidence="3" id="KW-1185">Reference proteome</keyword>
<gene>
    <name evidence="2" type="ORF">BO78DRAFT_447826</name>
</gene>
<dbReference type="Proteomes" id="UP000248423">
    <property type="component" value="Unassembled WGS sequence"/>
</dbReference>
<protein>
    <submittedName>
        <fullName evidence="2">Uncharacterized protein</fullName>
    </submittedName>
</protein>
<proteinExistence type="predicted"/>
<reference evidence="2 3" key="1">
    <citation type="submission" date="2018-02" db="EMBL/GenBank/DDBJ databases">
        <title>The genomes of Aspergillus section Nigri reveals drivers in fungal speciation.</title>
        <authorList>
            <consortium name="DOE Joint Genome Institute"/>
            <person name="Vesth T.C."/>
            <person name="Nybo J."/>
            <person name="Theobald S."/>
            <person name="Brandl J."/>
            <person name="Frisvad J.C."/>
            <person name="Nielsen K.F."/>
            <person name="Lyhne E.K."/>
            <person name="Kogle M.E."/>
            <person name="Kuo A."/>
            <person name="Riley R."/>
            <person name="Clum A."/>
            <person name="Nolan M."/>
            <person name="Lipzen A."/>
            <person name="Salamov A."/>
            <person name="Henrissat B."/>
            <person name="Wiebenga A."/>
            <person name="De vries R.P."/>
            <person name="Grigoriev I.V."/>
            <person name="Mortensen U.H."/>
            <person name="Andersen M.R."/>
            <person name="Baker S.E."/>
        </authorList>
    </citation>
    <scope>NUCLEOTIDE SEQUENCE [LARGE SCALE GENOMIC DNA]</scope>
    <source>
        <strain evidence="2 3">CBS 121057</strain>
    </source>
</reference>
<dbReference type="SUPFAM" id="SSF56059">
    <property type="entry name" value="Glutathione synthetase ATP-binding domain-like"/>
    <property type="match status" value="1"/>
</dbReference>
<accession>A0A319E5D4</accession>
<name>A0A319E5D4_ASPSB</name>
<evidence type="ECO:0000313" key="3">
    <source>
        <dbReference type="Proteomes" id="UP000248423"/>
    </source>
</evidence>
<dbReference type="OrthoDB" id="2117718at2759"/>
<dbReference type="AlphaFoldDB" id="A0A319E5D4"/>